<sequence>MIEFMFSEMRSILIIIATIVVVEAGLFKKKAKKGSECEDPEEWQEFCKNAPVAYCTSRFTSTQEKLERCPKSCGLCCVDGDNKCKTNMIKALAP</sequence>
<name>A0AAN8J345_TRICO</name>
<evidence type="ECO:0000313" key="1">
    <source>
        <dbReference type="EMBL" id="KAK5983524.1"/>
    </source>
</evidence>
<dbReference type="EMBL" id="WIXE01003903">
    <property type="protein sequence ID" value="KAK5983524.1"/>
    <property type="molecule type" value="Genomic_DNA"/>
</dbReference>
<comment type="caution">
    <text evidence="1">The sequence shown here is derived from an EMBL/GenBank/DDBJ whole genome shotgun (WGS) entry which is preliminary data.</text>
</comment>
<protein>
    <recommendedName>
        <fullName evidence="3">ShKT domain-containing protein</fullName>
    </recommendedName>
</protein>
<accession>A0AAN8J345</accession>
<organism evidence="1 2">
    <name type="scientific">Trichostrongylus colubriformis</name>
    <name type="common">Black scour worm</name>
    <dbReference type="NCBI Taxonomy" id="6319"/>
    <lineage>
        <taxon>Eukaryota</taxon>
        <taxon>Metazoa</taxon>
        <taxon>Ecdysozoa</taxon>
        <taxon>Nematoda</taxon>
        <taxon>Chromadorea</taxon>
        <taxon>Rhabditida</taxon>
        <taxon>Rhabditina</taxon>
        <taxon>Rhabditomorpha</taxon>
        <taxon>Strongyloidea</taxon>
        <taxon>Trichostrongylidae</taxon>
        <taxon>Trichostrongylus</taxon>
    </lineage>
</organism>
<evidence type="ECO:0008006" key="3">
    <source>
        <dbReference type="Google" id="ProtNLM"/>
    </source>
</evidence>
<keyword evidence="2" id="KW-1185">Reference proteome</keyword>
<reference evidence="1 2" key="1">
    <citation type="submission" date="2019-10" db="EMBL/GenBank/DDBJ databases">
        <title>Assembly and Annotation for the nematode Trichostrongylus colubriformis.</title>
        <authorList>
            <person name="Martin J."/>
        </authorList>
    </citation>
    <scope>NUCLEOTIDE SEQUENCE [LARGE SCALE GENOMIC DNA]</scope>
    <source>
        <strain evidence="1">G859</strain>
        <tissue evidence="1">Whole worm</tissue>
    </source>
</reference>
<proteinExistence type="predicted"/>
<evidence type="ECO:0000313" key="2">
    <source>
        <dbReference type="Proteomes" id="UP001331761"/>
    </source>
</evidence>
<gene>
    <name evidence="1" type="ORF">GCK32_001139</name>
</gene>
<dbReference type="AlphaFoldDB" id="A0AAN8J345"/>
<dbReference type="Proteomes" id="UP001331761">
    <property type="component" value="Unassembled WGS sequence"/>
</dbReference>